<keyword evidence="3" id="KW-1185">Reference proteome</keyword>
<dbReference type="Gene3D" id="3.40.50.1820">
    <property type="entry name" value="alpha/beta hydrolase"/>
    <property type="match status" value="1"/>
</dbReference>
<evidence type="ECO:0000313" key="3">
    <source>
        <dbReference type="Proteomes" id="UP000294508"/>
    </source>
</evidence>
<gene>
    <name evidence="2" type="ORF">EV652_10647</name>
</gene>
<dbReference type="GO" id="GO:0004806">
    <property type="term" value="F:triacylglycerol lipase activity"/>
    <property type="evidence" value="ECO:0007669"/>
    <property type="project" value="TreeGrafter"/>
</dbReference>
<protein>
    <submittedName>
        <fullName evidence="2">Poly(3-hydroxyalkanoate) depolymerase</fullName>
    </submittedName>
</protein>
<organism evidence="2 3">
    <name type="scientific">Kribbella steppae</name>
    <dbReference type="NCBI Taxonomy" id="2512223"/>
    <lineage>
        <taxon>Bacteria</taxon>
        <taxon>Bacillati</taxon>
        <taxon>Actinomycetota</taxon>
        <taxon>Actinomycetes</taxon>
        <taxon>Propionibacteriales</taxon>
        <taxon>Kribbellaceae</taxon>
        <taxon>Kribbella</taxon>
    </lineage>
</organism>
<accession>A0A4R2HJW0</accession>
<dbReference type="GO" id="GO:0046503">
    <property type="term" value="P:glycerolipid catabolic process"/>
    <property type="evidence" value="ECO:0007669"/>
    <property type="project" value="TreeGrafter"/>
</dbReference>
<dbReference type="PANTHER" id="PTHR43433:SF5">
    <property type="entry name" value="AB HYDROLASE-1 DOMAIN-CONTAINING PROTEIN"/>
    <property type="match status" value="1"/>
</dbReference>
<dbReference type="InterPro" id="IPR050471">
    <property type="entry name" value="AB_hydrolase"/>
</dbReference>
<evidence type="ECO:0000313" key="2">
    <source>
        <dbReference type="EMBL" id="TCO28065.1"/>
    </source>
</evidence>
<feature type="domain" description="AB hydrolase-1" evidence="1">
    <location>
        <begin position="24"/>
        <end position="242"/>
    </location>
</feature>
<dbReference type="InterPro" id="IPR011942">
    <property type="entry name" value="PHA_depoly_arom"/>
</dbReference>
<dbReference type="EMBL" id="SLWN01000006">
    <property type="protein sequence ID" value="TCO28065.1"/>
    <property type="molecule type" value="Genomic_DNA"/>
</dbReference>
<dbReference type="RefSeq" id="WP_199238252.1">
    <property type="nucleotide sequence ID" value="NZ_SLWN01000006.1"/>
</dbReference>
<dbReference type="NCBIfam" id="TIGR02240">
    <property type="entry name" value="PHA_depoly_arom"/>
    <property type="match status" value="1"/>
</dbReference>
<dbReference type="AlphaFoldDB" id="A0A4R2HJW0"/>
<sequence length="261" mass="28521">MDTLTAAGRRIRYDVTPGDPLRTPLLLCCGIGAGFEVLQPVVDALDRTVIRFDVPGVGGSRSGLLPDGIPRLAWMVDRMLTQLGYDEVDVLGFSWGGALAQQLAVQHRRRVRRLVLVSTGTGVLMVPGRPATLLRMITPRRFRDPEYAAGVAGLLYGGSARRHARDILAVLRHQARGGSRRGYFYQLLAGACWTSLPFLGLIRQPALILTGDDDPIIPVVNGRILARLIPDAELHIYHGGHVELVTEAPTLVPVITRFLSR</sequence>
<name>A0A4R2HJW0_9ACTN</name>
<evidence type="ECO:0000259" key="1">
    <source>
        <dbReference type="Pfam" id="PF00561"/>
    </source>
</evidence>
<dbReference type="PANTHER" id="PTHR43433">
    <property type="entry name" value="HYDROLASE, ALPHA/BETA FOLD FAMILY PROTEIN"/>
    <property type="match status" value="1"/>
</dbReference>
<dbReference type="SUPFAM" id="SSF53474">
    <property type="entry name" value="alpha/beta-Hydrolases"/>
    <property type="match status" value="1"/>
</dbReference>
<proteinExistence type="predicted"/>
<dbReference type="InterPro" id="IPR029058">
    <property type="entry name" value="AB_hydrolase_fold"/>
</dbReference>
<comment type="caution">
    <text evidence="2">The sequence shown here is derived from an EMBL/GenBank/DDBJ whole genome shotgun (WGS) entry which is preliminary data.</text>
</comment>
<dbReference type="InterPro" id="IPR000073">
    <property type="entry name" value="AB_hydrolase_1"/>
</dbReference>
<reference evidence="2 3" key="1">
    <citation type="journal article" date="2015" name="Stand. Genomic Sci.">
        <title>Genomic Encyclopedia of Bacterial and Archaeal Type Strains, Phase III: the genomes of soil and plant-associated and newly described type strains.</title>
        <authorList>
            <person name="Whitman W.B."/>
            <person name="Woyke T."/>
            <person name="Klenk H.P."/>
            <person name="Zhou Y."/>
            <person name="Lilburn T.G."/>
            <person name="Beck B.J."/>
            <person name="De Vos P."/>
            <person name="Vandamme P."/>
            <person name="Eisen J.A."/>
            <person name="Garrity G."/>
            <person name="Hugenholtz P."/>
            <person name="Kyrpides N.C."/>
        </authorList>
    </citation>
    <scope>NUCLEOTIDE SEQUENCE [LARGE SCALE GENOMIC DNA]</scope>
    <source>
        <strain evidence="2 3">VKM Ac-2572</strain>
    </source>
</reference>
<dbReference type="Proteomes" id="UP000294508">
    <property type="component" value="Unassembled WGS sequence"/>
</dbReference>
<dbReference type="PRINTS" id="PR00111">
    <property type="entry name" value="ABHYDROLASE"/>
</dbReference>
<dbReference type="Pfam" id="PF00561">
    <property type="entry name" value="Abhydrolase_1"/>
    <property type="match status" value="1"/>
</dbReference>